<dbReference type="Pfam" id="PF11836">
    <property type="entry name" value="Phage_TAC_11"/>
    <property type="match status" value="1"/>
</dbReference>
<dbReference type="EMBL" id="JAQBIE010000011">
    <property type="protein sequence ID" value="MDB6177937.1"/>
    <property type="molecule type" value="Genomic_DNA"/>
</dbReference>
<reference evidence="1" key="1">
    <citation type="submission" date="2022-12" db="EMBL/GenBank/DDBJ databases">
        <title>Paracoccus onchidii sp. nov., isolated from a marine invertebrate from the South China Sea.</title>
        <authorList>
            <person name="Xu S."/>
            <person name="Liu Z."/>
            <person name="Xu Y."/>
        </authorList>
    </citation>
    <scope>NUCLEOTIDE SEQUENCE</scope>
    <source>
        <strain evidence="1">Z330</strain>
    </source>
</reference>
<protein>
    <recommendedName>
        <fullName evidence="3">Gene transfer agent family protein</fullName>
    </recommendedName>
</protein>
<proteinExistence type="predicted"/>
<sequence>MSNRFLGEATATLGGKTYTLRCDFNAMCEFEDATGKDALATFEAFEGFEAGKVSVKDMRAIMWSFMLHHHPEATLTEAGELLSADVDALVTVIRAASPSASEAAELGKGQAAQGPAA</sequence>
<gene>
    <name evidence="1" type="ORF">PAF17_10535</name>
</gene>
<evidence type="ECO:0008006" key="3">
    <source>
        <dbReference type="Google" id="ProtNLM"/>
    </source>
</evidence>
<organism evidence="1 2">
    <name type="scientific">Paracoccus onchidii</name>
    <dbReference type="NCBI Taxonomy" id="3017813"/>
    <lineage>
        <taxon>Bacteria</taxon>
        <taxon>Pseudomonadati</taxon>
        <taxon>Pseudomonadota</taxon>
        <taxon>Alphaproteobacteria</taxon>
        <taxon>Rhodobacterales</taxon>
        <taxon>Paracoccaceae</taxon>
        <taxon>Paracoccus</taxon>
    </lineage>
</organism>
<dbReference type="RefSeq" id="WP_271889049.1">
    <property type="nucleotide sequence ID" value="NZ_JAQBIE010000011.1"/>
</dbReference>
<evidence type="ECO:0000313" key="1">
    <source>
        <dbReference type="EMBL" id="MDB6177937.1"/>
    </source>
</evidence>
<accession>A0ABT4ZEZ0</accession>
<keyword evidence="2" id="KW-1185">Reference proteome</keyword>
<dbReference type="Proteomes" id="UP001165641">
    <property type="component" value="Unassembled WGS sequence"/>
</dbReference>
<evidence type="ECO:0000313" key="2">
    <source>
        <dbReference type="Proteomes" id="UP001165641"/>
    </source>
</evidence>
<comment type="caution">
    <text evidence="1">The sequence shown here is derived from an EMBL/GenBank/DDBJ whole genome shotgun (WGS) entry which is preliminary data.</text>
</comment>
<name>A0ABT4ZEZ0_9RHOB</name>
<dbReference type="InterPro" id="IPR021791">
    <property type="entry name" value="Phage_TAC_11"/>
</dbReference>